<keyword evidence="4 8" id="KW-0460">Magnesium</keyword>
<dbReference type="GO" id="GO:0005525">
    <property type="term" value="F:GTP binding"/>
    <property type="evidence" value="ECO:0007669"/>
    <property type="project" value="UniProtKB-UniRule"/>
</dbReference>
<evidence type="ECO:0000256" key="3">
    <source>
        <dbReference type="ARBA" id="ARBA00022741"/>
    </source>
</evidence>
<dbReference type="InterPro" id="IPR016496">
    <property type="entry name" value="GTPase_HflX"/>
</dbReference>
<dbReference type="Proteomes" id="UP000003688">
    <property type="component" value="Unassembled WGS sequence"/>
</dbReference>
<feature type="binding site" evidence="8">
    <location>
        <position position="204"/>
    </location>
    <ligand>
        <name>Mg(2+)</name>
        <dbReference type="ChEBI" id="CHEBI:18420"/>
    </ligand>
</feature>
<dbReference type="PANTHER" id="PTHR10229:SF0">
    <property type="entry name" value="GTP-BINDING PROTEIN 6-RELATED"/>
    <property type="match status" value="1"/>
</dbReference>
<organism evidence="10 11">
    <name type="scientific">Pedosphaera parvula (strain Ellin514)</name>
    <dbReference type="NCBI Taxonomy" id="320771"/>
    <lineage>
        <taxon>Bacteria</taxon>
        <taxon>Pseudomonadati</taxon>
        <taxon>Verrucomicrobiota</taxon>
        <taxon>Pedosphaerae</taxon>
        <taxon>Pedosphaerales</taxon>
        <taxon>Pedosphaeraceae</taxon>
        <taxon>Pedosphaera</taxon>
    </lineage>
</organism>
<dbReference type="PANTHER" id="PTHR10229">
    <property type="entry name" value="GTP-BINDING PROTEIN HFLX"/>
    <property type="match status" value="1"/>
</dbReference>
<dbReference type="InterPro" id="IPR006073">
    <property type="entry name" value="GTP-bd"/>
</dbReference>
<dbReference type="SUPFAM" id="SSF52540">
    <property type="entry name" value="P-loop containing nucleoside triphosphate hydrolases"/>
    <property type="match status" value="1"/>
</dbReference>
<feature type="domain" description="Hflx-type G" evidence="9">
    <location>
        <begin position="191"/>
        <end position="355"/>
    </location>
</feature>
<feature type="binding site" evidence="7">
    <location>
        <begin position="197"/>
        <end position="204"/>
    </location>
    <ligand>
        <name>GTP</name>
        <dbReference type="ChEBI" id="CHEBI:37565"/>
    </ligand>
</feature>
<dbReference type="FunFam" id="3.40.50.11060:FF:000001">
    <property type="entry name" value="GTPase HflX"/>
    <property type="match status" value="1"/>
</dbReference>
<dbReference type="Pfam" id="PF01926">
    <property type="entry name" value="MMR_HSR1"/>
    <property type="match status" value="1"/>
</dbReference>
<feature type="binding site" evidence="7">
    <location>
        <begin position="244"/>
        <end position="247"/>
    </location>
    <ligand>
        <name>GTP</name>
        <dbReference type="ChEBI" id="CHEBI:37565"/>
    </ligand>
</feature>
<dbReference type="GO" id="GO:0005737">
    <property type="term" value="C:cytoplasm"/>
    <property type="evidence" value="ECO:0007669"/>
    <property type="project" value="UniProtKB-SubCell"/>
</dbReference>
<dbReference type="InterPro" id="IPR025121">
    <property type="entry name" value="GTPase_HflX_N"/>
</dbReference>
<dbReference type="Gene3D" id="6.10.250.2860">
    <property type="match status" value="1"/>
</dbReference>
<reference evidence="10 11" key="1">
    <citation type="journal article" date="2011" name="J. Bacteriol.">
        <title>Genome sequence of 'Pedosphaera parvula' Ellin514, an aerobic Verrucomicrobial isolate from pasture soil.</title>
        <authorList>
            <person name="Kant R."/>
            <person name="van Passel M.W."/>
            <person name="Sangwan P."/>
            <person name="Palva A."/>
            <person name="Lucas S."/>
            <person name="Copeland A."/>
            <person name="Lapidus A."/>
            <person name="Glavina Del Rio T."/>
            <person name="Dalin E."/>
            <person name="Tice H."/>
            <person name="Bruce D."/>
            <person name="Goodwin L."/>
            <person name="Pitluck S."/>
            <person name="Chertkov O."/>
            <person name="Larimer F.W."/>
            <person name="Land M.L."/>
            <person name="Hauser L."/>
            <person name="Brettin T.S."/>
            <person name="Detter J.C."/>
            <person name="Han S."/>
            <person name="de Vos W.M."/>
            <person name="Janssen P.H."/>
            <person name="Smidt H."/>
        </authorList>
    </citation>
    <scope>NUCLEOTIDE SEQUENCE [LARGE SCALE GENOMIC DNA]</scope>
    <source>
        <strain evidence="10 11">Ellin514</strain>
    </source>
</reference>
<evidence type="ECO:0000313" key="10">
    <source>
        <dbReference type="EMBL" id="EEF58142.1"/>
    </source>
</evidence>
<evidence type="ECO:0000256" key="6">
    <source>
        <dbReference type="HAMAP-Rule" id="MF_00900"/>
    </source>
</evidence>
<evidence type="ECO:0000259" key="9">
    <source>
        <dbReference type="PROSITE" id="PS51705"/>
    </source>
</evidence>
<comment type="function">
    <text evidence="6">GTPase that associates with the 50S ribosomal subunit and may have a role during protein synthesis or ribosome biogenesis.</text>
</comment>
<evidence type="ECO:0000256" key="2">
    <source>
        <dbReference type="ARBA" id="ARBA00022723"/>
    </source>
</evidence>
<dbReference type="InterPro" id="IPR042108">
    <property type="entry name" value="GTPase_HflX_N_sf"/>
</dbReference>
<name>B9XPW1_PEDPL</name>
<dbReference type="PRINTS" id="PR00326">
    <property type="entry name" value="GTP1OBG"/>
</dbReference>
<feature type="binding site" evidence="7">
    <location>
        <begin position="222"/>
        <end position="226"/>
    </location>
    <ligand>
        <name>GTP</name>
        <dbReference type="ChEBI" id="CHEBI:37565"/>
    </ligand>
</feature>
<keyword evidence="5 6" id="KW-0342">GTP-binding</keyword>
<proteinExistence type="inferred from homology"/>
<evidence type="ECO:0000256" key="1">
    <source>
        <dbReference type="ARBA" id="ARBA00022490"/>
    </source>
</evidence>
<comment type="cofactor">
    <cofactor evidence="8">
        <name>Mg(2+)</name>
        <dbReference type="ChEBI" id="CHEBI:18420"/>
    </cofactor>
</comment>
<gene>
    <name evidence="6" type="primary">hflX</name>
    <name evidence="10" type="ORF">Cflav_PD1486</name>
</gene>
<dbReference type="Pfam" id="PF16360">
    <property type="entry name" value="GTP-bdg_M"/>
    <property type="match status" value="1"/>
</dbReference>
<dbReference type="GO" id="GO:0043022">
    <property type="term" value="F:ribosome binding"/>
    <property type="evidence" value="ECO:0007669"/>
    <property type="project" value="TreeGrafter"/>
</dbReference>
<comment type="similarity">
    <text evidence="6">Belongs to the TRAFAC class OBG-HflX-like GTPase superfamily. HflX GTPase family.</text>
</comment>
<dbReference type="EMBL" id="ABOX02000049">
    <property type="protein sequence ID" value="EEF58142.1"/>
    <property type="molecule type" value="Genomic_DNA"/>
</dbReference>
<evidence type="ECO:0000256" key="8">
    <source>
        <dbReference type="PIRSR" id="PIRSR006809-2"/>
    </source>
</evidence>
<keyword evidence="11" id="KW-1185">Reference proteome</keyword>
<dbReference type="InterPro" id="IPR027417">
    <property type="entry name" value="P-loop_NTPase"/>
</dbReference>
<dbReference type="PROSITE" id="PS51705">
    <property type="entry name" value="G_HFLX"/>
    <property type="match status" value="1"/>
</dbReference>
<comment type="subcellular location">
    <subcellularLocation>
        <location evidence="6">Cytoplasm</location>
    </subcellularLocation>
    <text evidence="6">May associate with membranes.</text>
</comment>
<dbReference type="GO" id="GO:0003924">
    <property type="term" value="F:GTPase activity"/>
    <property type="evidence" value="ECO:0007669"/>
    <property type="project" value="UniProtKB-UniRule"/>
</dbReference>
<dbReference type="FunFam" id="3.40.50.300:FF:000173">
    <property type="entry name" value="GTPase HflX"/>
    <property type="match status" value="1"/>
</dbReference>
<dbReference type="HAMAP" id="MF_00900">
    <property type="entry name" value="GTPase_HflX"/>
    <property type="match status" value="1"/>
</dbReference>
<dbReference type="AlphaFoldDB" id="B9XPW1"/>
<dbReference type="NCBIfam" id="TIGR03156">
    <property type="entry name" value="GTP_HflX"/>
    <property type="match status" value="1"/>
</dbReference>
<dbReference type="GO" id="GO:0046872">
    <property type="term" value="F:metal ion binding"/>
    <property type="evidence" value="ECO:0007669"/>
    <property type="project" value="UniProtKB-KW"/>
</dbReference>
<dbReference type="Pfam" id="PF13167">
    <property type="entry name" value="GTP-bdg_N"/>
    <property type="match status" value="1"/>
</dbReference>
<feature type="binding site" evidence="8">
    <location>
        <position position="224"/>
    </location>
    <ligand>
        <name>Mg(2+)</name>
        <dbReference type="ChEBI" id="CHEBI:18420"/>
    </ligand>
</feature>
<dbReference type="PIRSF" id="PIRSF006809">
    <property type="entry name" value="GTP-binding_hflX_prd"/>
    <property type="match status" value="1"/>
</dbReference>
<feature type="binding site" evidence="7">
    <location>
        <begin position="333"/>
        <end position="335"/>
    </location>
    <ligand>
        <name>GTP</name>
        <dbReference type="ChEBI" id="CHEBI:37565"/>
    </ligand>
</feature>
<dbReference type="InterPro" id="IPR032305">
    <property type="entry name" value="GTP-bd_M"/>
</dbReference>
<evidence type="ECO:0000256" key="5">
    <source>
        <dbReference type="ARBA" id="ARBA00023134"/>
    </source>
</evidence>
<comment type="subunit">
    <text evidence="6">Monomer. Associates with the 50S ribosomal subunit.</text>
</comment>
<dbReference type="STRING" id="320771.Cflav_PD1486"/>
<comment type="caution">
    <text evidence="10">The sequence shown here is derived from an EMBL/GenBank/DDBJ whole genome shotgun (WGS) entry which is preliminary data.</text>
</comment>
<keyword evidence="3 6" id="KW-0547">Nucleotide-binding</keyword>
<dbReference type="Gene3D" id="3.40.50.300">
    <property type="entry name" value="P-loop containing nucleotide triphosphate hydrolases"/>
    <property type="match status" value="1"/>
</dbReference>
<feature type="binding site" evidence="7">
    <location>
        <begin position="310"/>
        <end position="313"/>
    </location>
    <ligand>
        <name>GTP</name>
        <dbReference type="ChEBI" id="CHEBI:37565"/>
    </ligand>
</feature>
<dbReference type="CDD" id="cd01878">
    <property type="entry name" value="HflX"/>
    <property type="match status" value="1"/>
</dbReference>
<keyword evidence="1 6" id="KW-0963">Cytoplasm</keyword>
<dbReference type="InterPro" id="IPR030394">
    <property type="entry name" value="G_HFLX_dom"/>
</dbReference>
<dbReference type="Gene3D" id="3.40.50.11060">
    <property type="entry name" value="GTPase HflX, N-terminal domain"/>
    <property type="match status" value="1"/>
</dbReference>
<evidence type="ECO:0000256" key="7">
    <source>
        <dbReference type="PIRSR" id="PIRSR006809-1"/>
    </source>
</evidence>
<evidence type="ECO:0000256" key="4">
    <source>
        <dbReference type="ARBA" id="ARBA00022842"/>
    </source>
</evidence>
<accession>B9XPW1</accession>
<keyword evidence="2 8" id="KW-0479">Metal-binding</keyword>
<protein>
    <recommendedName>
        <fullName evidence="6">GTPase HflX</fullName>
    </recommendedName>
    <alternativeName>
        <fullName evidence="6">GTP-binding protein HflX</fullName>
    </alternativeName>
</protein>
<evidence type="ECO:0000313" key="11">
    <source>
        <dbReference type="Proteomes" id="UP000003688"/>
    </source>
</evidence>
<sequence>MFLVGVELKSRNAWEIRESLDELTELAATAGADVIGDGTQKMEAPMAATFIGSGKAQEFARHCVSNEVDTVIFDDELTPAQSRNLEQVFNCKILDRTSLILDIFAQRARTKEGKLQIELAQLQHLLPRLTRFWGHLSRQKGGIGMRGDGETQLETDRRRVQDRIARIARELEVVRRQRSTQRHGRQRNLWPLASIVGYTNAGKSTLLNAVTGADVLAENKLFATLDPTTRRLRLPTNQNVLLTDTVGFIRKLPHNLVEAFKATLEEVVQADLLIHVVDGSSPQAEEQIAAVNAVLDEIGAAGKPTMMVFNKIDKLVNGERNFIQSVPNAVAISAKTGEGIPELMAELGKQLKPIREFIELSVPHENAAVIARLHAVGQVMERDYEGEQARFKVRIPPHLHEEFAPFIVQALQTV</sequence>